<dbReference type="Proteomes" id="UP000187412">
    <property type="component" value="Unassembled WGS sequence"/>
</dbReference>
<gene>
    <name evidence="2" type="ORF">BSK56_25845</name>
</gene>
<organism evidence="2 3">
    <name type="scientific">Paenibacillus borealis</name>
    <dbReference type="NCBI Taxonomy" id="160799"/>
    <lineage>
        <taxon>Bacteria</taxon>
        <taxon>Bacillati</taxon>
        <taxon>Bacillota</taxon>
        <taxon>Bacilli</taxon>
        <taxon>Bacillales</taxon>
        <taxon>Paenibacillaceae</taxon>
        <taxon>Paenibacillus</taxon>
    </lineage>
</organism>
<dbReference type="InterPro" id="IPR009081">
    <property type="entry name" value="PP-bd_ACP"/>
</dbReference>
<proteinExistence type="predicted"/>
<dbReference type="Gene3D" id="1.10.1200.10">
    <property type="entry name" value="ACP-like"/>
    <property type="match status" value="1"/>
</dbReference>
<dbReference type="RefSeq" id="WP_076113373.1">
    <property type="nucleotide sequence ID" value="NZ_MPTB01000041.1"/>
</dbReference>
<dbReference type="EMBL" id="MPTB01000041">
    <property type="protein sequence ID" value="OMD42320.1"/>
    <property type="molecule type" value="Genomic_DNA"/>
</dbReference>
<evidence type="ECO:0000313" key="2">
    <source>
        <dbReference type="EMBL" id="OMD42320.1"/>
    </source>
</evidence>
<evidence type="ECO:0000313" key="3">
    <source>
        <dbReference type="Proteomes" id="UP000187412"/>
    </source>
</evidence>
<name>A0ABX3H0A2_PAEBO</name>
<feature type="domain" description="Carrier" evidence="1">
    <location>
        <begin position="5"/>
        <end position="85"/>
    </location>
</feature>
<protein>
    <recommendedName>
        <fullName evidence="1">Carrier domain-containing protein</fullName>
    </recommendedName>
</protein>
<dbReference type="InterPro" id="IPR036736">
    <property type="entry name" value="ACP-like_sf"/>
</dbReference>
<dbReference type="PROSITE" id="PS50075">
    <property type="entry name" value="CARRIER"/>
    <property type="match status" value="1"/>
</dbReference>
<dbReference type="SUPFAM" id="SSF47336">
    <property type="entry name" value="ACP-like"/>
    <property type="match status" value="1"/>
</dbReference>
<comment type="caution">
    <text evidence="2">The sequence shown here is derived from an EMBL/GenBank/DDBJ whole genome shotgun (WGS) entry which is preliminary data.</text>
</comment>
<keyword evidence="3" id="KW-1185">Reference proteome</keyword>
<sequence>MSIAMTMEEIQKGVVEIVSRNSLHNPEKVNLHSNIKNDHGIDSLKIVNLLFDLEDEFGIIVDQNSMVFDNFATAEKISSYVYQKLGNP</sequence>
<accession>A0ABX3H0A2</accession>
<dbReference type="Pfam" id="PF00550">
    <property type="entry name" value="PP-binding"/>
    <property type="match status" value="1"/>
</dbReference>
<reference evidence="2 3" key="1">
    <citation type="submission" date="2016-10" db="EMBL/GenBank/DDBJ databases">
        <title>Paenibacillus species isolates.</title>
        <authorList>
            <person name="Beno S.M."/>
        </authorList>
    </citation>
    <scope>NUCLEOTIDE SEQUENCE [LARGE SCALE GENOMIC DNA]</scope>
    <source>
        <strain evidence="2 3">FSL H7-0744</strain>
    </source>
</reference>
<evidence type="ECO:0000259" key="1">
    <source>
        <dbReference type="PROSITE" id="PS50075"/>
    </source>
</evidence>